<evidence type="ECO:0000256" key="1">
    <source>
        <dbReference type="SAM" id="MobiDB-lite"/>
    </source>
</evidence>
<dbReference type="InterPro" id="IPR020459">
    <property type="entry name" value="AMP-binding"/>
</dbReference>
<feature type="domain" description="AMP-binding enzyme C-terminal" evidence="3">
    <location>
        <begin position="476"/>
        <end position="547"/>
    </location>
</feature>
<dbReference type="PROSITE" id="PS00455">
    <property type="entry name" value="AMP_BINDING"/>
    <property type="match status" value="1"/>
</dbReference>
<feature type="compositionally biased region" description="Basic residues" evidence="1">
    <location>
        <begin position="42"/>
        <end position="52"/>
    </location>
</feature>
<dbReference type="OrthoDB" id="9803968at2"/>
<dbReference type="InterPro" id="IPR017529">
    <property type="entry name" value="AcylCoA_ligase_PEP_1"/>
</dbReference>
<dbReference type="InterPro" id="IPR000873">
    <property type="entry name" value="AMP-dep_synth/lig_dom"/>
</dbReference>
<dbReference type="InterPro" id="IPR020845">
    <property type="entry name" value="AMP-binding_CS"/>
</dbReference>
<dbReference type="EMBL" id="VNIM01000013">
    <property type="protein sequence ID" value="TVV76133.1"/>
    <property type="molecule type" value="Genomic_DNA"/>
</dbReference>
<dbReference type="PANTHER" id="PTHR43767">
    <property type="entry name" value="LONG-CHAIN-FATTY-ACID--COA LIGASE"/>
    <property type="match status" value="1"/>
</dbReference>
<dbReference type="Gene3D" id="3.30.300.30">
    <property type="match status" value="1"/>
</dbReference>
<dbReference type="PRINTS" id="PR00154">
    <property type="entry name" value="AMPBINDING"/>
</dbReference>
<reference evidence="4 5" key="1">
    <citation type="submission" date="2019-07" db="EMBL/GenBank/DDBJ databases">
        <title>Sphingomonas solaris sp. nov., isolated from a solar panel from Boston, Massachusetts.</title>
        <authorList>
            <person name="Tanner K."/>
            <person name="Pascual J."/>
            <person name="Mancuso C."/>
            <person name="Pereto J."/>
            <person name="Khalil A."/>
            <person name="Vilanova C."/>
        </authorList>
    </citation>
    <scope>NUCLEOTIDE SEQUENCE [LARGE SCALE GENOMIC DNA]</scope>
    <source>
        <strain evidence="4 5">R4DWN</strain>
    </source>
</reference>
<dbReference type="Pfam" id="PF13193">
    <property type="entry name" value="AMP-binding_C"/>
    <property type="match status" value="1"/>
</dbReference>
<keyword evidence="5" id="KW-1185">Reference proteome</keyword>
<sequence>MPFPPHCVVSAISRRAGDRQAAARCGHGVYLVVSPRVARGYRRSGRSNRVKTTRPPSVAADPTPRPLDHLALMGARDAPALVDKLGTLDHAGLDEAVGRLAATLRGQGAQPGDRVASWLAKTRLACLLPLACARAGLVHVPVNPLLRRAQVAHILADSGAVLLIAGAGRAATLEPGDRPVATRLLIEEEAGLLEGGAAPLPPSAAAPDDLAAILYTSGSTGRPKGVMLSHANLWLGAISVAHYLRLEADDRTLCVLPLSFDYGQNQLFSIWAAGGCAVPLDYLTPRDVIRAVERHGITTLAGVPPLWLQLAEAAWPGETAAGLRRLTNSGGRLPVPLVRTLRALFPAADLYSMYGLTEAFRSTYLPPDLIDAHPESIGDAIPFAEIMVLRPDGSAAAAGEPGELVHAGPLVARGYWNDPERTTYRFRPAPASARSGGQAVWSGDTVVRGNDGLLRFVGRDDEMIKTAGNRVSPSDVEEAAVASGATGEAVALGVADARLGQAILLVARGDGSAEAALAAHLKADLPGFMQPRRIVWRVDLPRNANGKLDRAALRDAFAQGETA</sequence>
<evidence type="ECO:0000313" key="4">
    <source>
        <dbReference type="EMBL" id="TVV76133.1"/>
    </source>
</evidence>
<dbReference type="AlphaFoldDB" id="A0A558R9R6"/>
<organism evidence="4 5">
    <name type="scientific">Alterirhizorhabdus solaris</name>
    <dbReference type="NCBI Taxonomy" id="2529389"/>
    <lineage>
        <taxon>Bacteria</taxon>
        <taxon>Pseudomonadati</taxon>
        <taxon>Pseudomonadota</taxon>
        <taxon>Alphaproteobacteria</taxon>
        <taxon>Sphingomonadales</taxon>
        <taxon>Rhizorhabdaceae</taxon>
        <taxon>Alterirhizorhabdus</taxon>
    </lineage>
</organism>
<dbReference type="InterPro" id="IPR045851">
    <property type="entry name" value="AMP-bd_C_sf"/>
</dbReference>
<evidence type="ECO:0000259" key="3">
    <source>
        <dbReference type="Pfam" id="PF13193"/>
    </source>
</evidence>
<comment type="caution">
    <text evidence="4">The sequence shown here is derived from an EMBL/GenBank/DDBJ whole genome shotgun (WGS) entry which is preliminary data.</text>
</comment>
<dbReference type="Gene3D" id="3.40.50.12780">
    <property type="entry name" value="N-terminal domain of ligase-like"/>
    <property type="match status" value="1"/>
</dbReference>
<dbReference type="GO" id="GO:0016877">
    <property type="term" value="F:ligase activity, forming carbon-sulfur bonds"/>
    <property type="evidence" value="ECO:0007669"/>
    <property type="project" value="UniProtKB-ARBA"/>
</dbReference>
<dbReference type="Proteomes" id="UP000318681">
    <property type="component" value="Unassembled WGS sequence"/>
</dbReference>
<protein>
    <submittedName>
        <fullName evidence="4">Acyl-CoA ligase (AMP-forming), exosortase A system-associated</fullName>
    </submittedName>
</protein>
<dbReference type="InterPro" id="IPR025110">
    <property type="entry name" value="AMP-bd_C"/>
</dbReference>
<dbReference type="InterPro" id="IPR042099">
    <property type="entry name" value="ANL_N_sf"/>
</dbReference>
<dbReference type="InterPro" id="IPR050237">
    <property type="entry name" value="ATP-dep_AMP-bd_enzyme"/>
</dbReference>
<proteinExistence type="predicted"/>
<feature type="domain" description="AMP-dependent synthetase/ligase" evidence="2">
    <location>
        <begin position="76"/>
        <end position="416"/>
    </location>
</feature>
<feature type="region of interest" description="Disordered" evidence="1">
    <location>
        <begin position="42"/>
        <end position="64"/>
    </location>
</feature>
<dbReference type="SUPFAM" id="SSF56801">
    <property type="entry name" value="Acetyl-CoA synthetase-like"/>
    <property type="match status" value="1"/>
</dbReference>
<keyword evidence="4" id="KW-0436">Ligase</keyword>
<evidence type="ECO:0000313" key="5">
    <source>
        <dbReference type="Proteomes" id="UP000318681"/>
    </source>
</evidence>
<accession>A0A558R9R6</accession>
<gene>
    <name evidence="4" type="ORF">FOY91_05175</name>
</gene>
<dbReference type="PANTHER" id="PTHR43767:SF10">
    <property type="entry name" value="SURFACTIN SYNTHASE SUBUNIT 1"/>
    <property type="match status" value="1"/>
</dbReference>
<dbReference type="NCBIfam" id="TIGR03098">
    <property type="entry name" value="ligase_PEP_1"/>
    <property type="match status" value="1"/>
</dbReference>
<dbReference type="Pfam" id="PF00501">
    <property type="entry name" value="AMP-binding"/>
    <property type="match status" value="1"/>
</dbReference>
<name>A0A558R9R6_9SPHN</name>
<evidence type="ECO:0000259" key="2">
    <source>
        <dbReference type="Pfam" id="PF00501"/>
    </source>
</evidence>